<evidence type="ECO:0000313" key="3">
    <source>
        <dbReference type="Proteomes" id="UP000199501"/>
    </source>
</evidence>
<dbReference type="RefSeq" id="WP_091448859.1">
    <property type="nucleotide sequence ID" value="NZ_FMZZ01000002.1"/>
</dbReference>
<feature type="region of interest" description="Disordered" evidence="1">
    <location>
        <begin position="88"/>
        <end position="125"/>
    </location>
</feature>
<evidence type="ECO:0000256" key="1">
    <source>
        <dbReference type="SAM" id="MobiDB-lite"/>
    </source>
</evidence>
<reference evidence="3" key="1">
    <citation type="submission" date="2016-10" db="EMBL/GenBank/DDBJ databases">
        <authorList>
            <person name="Varghese N."/>
            <person name="Submissions S."/>
        </authorList>
    </citation>
    <scope>NUCLEOTIDE SEQUENCE [LARGE SCALE GENOMIC DNA]</scope>
    <source>
        <strain evidence="3">IBRC-M 10403</strain>
    </source>
</reference>
<dbReference type="OrthoDB" id="3650427at2"/>
<dbReference type="STRING" id="1271860.SAMN05216174_10246"/>
<evidence type="ECO:0000313" key="2">
    <source>
        <dbReference type="EMBL" id="SDC42005.1"/>
    </source>
</evidence>
<gene>
    <name evidence="2" type="ORF">SAMN05216174_10246</name>
</gene>
<name>A0A1G6LGX4_9PSEU</name>
<organism evidence="2 3">
    <name type="scientific">Actinokineospora iranica</name>
    <dbReference type="NCBI Taxonomy" id="1271860"/>
    <lineage>
        <taxon>Bacteria</taxon>
        <taxon>Bacillati</taxon>
        <taxon>Actinomycetota</taxon>
        <taxon>Actinomycetes</taxon>
        <taxon>Pseudonocardiales</taxon>
        <taxon>Pseudonocardiaceae</taxon>
        <taxon>Actinokineospora</taxon>
    </lineage>
</organism>
<evidence type="ECO:0008006" key="4">
    <source>
        <dbReference type="Google" id="ProtNLM"/>
    </source>
</evidence>
<protein>
    <recommendedName>
        <fullName evidence="4">HNH endonuclease</fullName>
    </recommendedName>
</protein>
<dbReference type="AlphaFoldDB" id="A0A1G6LGX4"/>
<accession>A0A1G6LGX4</accession>
<dbReference type="Proteomes" id="UP000199501">
    <property type="component" value="Unassembled WGS sequence"/>
</dbReference>
<dbReference type="EMBL" id="FMZZ01000002">
    <property type="protein sequence ID" value="SDC42005.1"/>
    <property type="molecule type" value="Genomic_DNA"/>
</dbReference>
<proteinExistence type="predicted"/>
<sequence>MRAFTDNGRELIAEFAFEREGDQLALVLESAGGKVKGSPHPRNKDYVETLRLLISRLARLRAVITSAVVDSRQVHRAGLSESERALITEPIQLTPTTDAEDVRKQLTSPQSRVGRSAGATGDSNNRKRIRIRLQVPGYGAHEAAELAAAVVSPRVGPDARDVLAALEVANGGAAIGGNDLMLKVDGTLVLIAPEDSAVAEPVLVAAVQAGIDRLWQRGSVSLSELGDDGELVGRVLAQLPDAALVGDPPTFVLGRATDEDRSKDKTYGVLDRATEVKYRVEQADLRARLVGAKKVAACALCGDEFPVRFLVAAHIKQRSVCDDDERRDLTNVAMLACSFGCDALFERGVVTVRADGGIRVSESGVGGSRFGDHLALLSGKRCGAHRAETERYFAWHRERWSGRS</sequence>
<keyword evidence="3" id="KW-1185">Reference proteome</keyword>